<dbReference type="Proteomes" id="UP000198876">
    <property type="component" value="Unassembled WGS sequence"/>
</dbReference>
<dbReference type="FunFam" id="3.40.50.720:FF:000039">
    <property type="entry name" value="Alcohol dehydrogenase AdhP"/>
    <property type="match status" value="1"/>
</dbReference>
<dbReference type="GO" id="GO:0030554">
    <property type="term" value="F:adenyl nucleotide binding"/>
    <property type="evidence" value="ECO:0007669"/>
    <property type="project" value="UniProtKB-ARBA"/>
</dbReference>
<evidence type="ECO:0000256" key="6">
    <source>
        <dbReference type="ARBA" id="ARBA00023027"/>
    </source>
</evidence>
<dbReference type="InterPro" id="IPR020843">
    <property type="entry name" value="ER"/>
</dbReference>
<feature type="domain" description="Enoyl reductase (ER)" evidence="8">
    <location>
        <begin position="14"/>
        <end position="336"/>
    </location>
</feature>
<organism evidence="9 10">
    <name type="scientific">Halopelagius inordinatus</name>
    <dbReference type="NCBI Taxonomy" id="553467"/>
    <lineage>
        <taxon>Archaea</taxon>
        <taxon>Methanobacteriati</taxon>
        <taxon>Methanobacteriota</taxon>
        <taxon>Stenosarchaea group</taxon>
        <taxon>Halobacteria</taxon>
        <taxon>Halobacteriales</taxon>
        <taxon>Haloferacaceae</taxon>
    </lineage>
</organism>
<proteinExistence type="inferred from homology"/>
<keyword evidence="4 7" id="KW-0862">Zinc</keyword>
<dbReference type="GO" id="GO:0008270">
    <property type="term" value="F:zinc ion binding"/>
    <property type="evidence" value="ECO:0007669"/>
    <property type="project" value="InterPro"/>
</dbReference>
<gene>
    <name evidence="9" type="ORF">SAMN04488063_3175</name>
</gene>
<evidence type="ECO:0000313" key="9">
    <source>
        <dbReference type="EMBL" id="SFG87306.1"/>
    </source>
</evidence>
<dbReference type="InterPro" id="IPR036291">
    <property type="entry name" value="NAD(P)-bd_dom_sf"/>
</dbReference>
<dbReference type="AlphaFoldDB" id="A0A1I2VII8"/>
<accession>A0A1I2VII8</accession>
<dbReference type="SUPFAM" id="SSF50129">
    <property type="entry name" value="GroES-like"/>
    <property type="match status" value="1"/>
</dbReference>
<dbReference type="Gene3D" id="3.90.180.10">
    <property type="entry name" value="Medium-chain alcohol dehydrogenases, catalytic domain"/>
    <property type="match status" value="1"/>
</dbReference>
<evidence type="ECO:0000259" key="8">
    <source>
        <dbReference type="SMART" id="SM00829"/>
    </source>
</evidence>
<dbReference type="Gene3D" id="3.40.50.720">
    <property type="entry name" value="NAD(P)-binding Rossmann-like Domain"/>
    <property type="match status" value="1"/>
</dbReference>
<evidence type="ECO:0000256" key="7">
    <source>
        <dbReference type="RuleBase" id="RU361277"/>
    </source>
</evidence>
<evidence type="ECO:0000256" key="3">
    <source>
        <dbReference type="ARBA" id="ARBA00022723"/>
    </source>
</evidence>
<evidence type="ECO:0000256" key="1">
    <source>
        <dbReference type="ARBA" id="ARBA00001947"/>
    </source>
</evidence>
<evidence type="ECO:0000313" key="10">
    <source>
        <dbReference type="Proteomes" id="UP000198876"/>
    </source>
</evidence>
<sequence length="338" mass="35398">MSDTMQAVVVAEPGGEFQVVERDVPDPGPGEVRVAVEACGICHSDAYVKEGTYPGISYPRVPGHEIAGRVDAVGDEVEQWSPGDRVGVGWHGGHCFTCEACRRGNFLQCENGDVTGLTYDGGYAEYATIPAEAVAAVPEDLDAADAAPLLCAGVTTYNALRTSHADPGDLVAVQGVGGLGHLGVQYAHAAGFETVALSHSPDKETLARDLGADHFVNTAEEDPAERLQELGGADVVLATAPVSDAIESVLGGLGTDGRVVVVGVPGEPVSVDAQQLVGTRSGVEGWASGHARDSQDTLEFSSLRDITPEIETYSLDEVDAAYERMIENEARFRVVLEP</sequence>
<dbReference type="InterPro" id="IPR011032">
    <property type="entry name" value="GroES-like_sf"/>
</dbReference>
<comment type="cofactor">
    <cofactor evidence="1 7">
        <name>Zn(2+)</name>
        <dbReference type="ChEBI" id="CHEBI:29105"/>
    </cofactor>
</comment>
<dbReference type="InterPro" id="IPR013149">
    <property type="entry name" value="ADH-like_C"/>
</dbReference>
<keyword evidence="6" id="KW-0520">NAD</keyword>
<dbReference type="InterPro" id="IPR013154">
    <property type="entry name" value="ADH-like_N"/>
</dbReference>
<dbReference type="Pfam" id="PF00107">
    <property type="entry name" value="ADH_zinc_N"/>
    <property type="match status" value="1"/>
</dbReference>
<dbReference type="STRING" id="553467.SAMN04488063_3175"/>
<dbReference type="PROSITE" id="PS00059">
    <property type="entry name" value="ADH_ZINC"/>
    <property type="match status" value="1"/>
</dbReference>
<dbReference type="PANTHER" id="PTHR42940">
    <property type="entry name" value="ALCOHOL DEHYDROGENASE 1-RELATED"/>
    <property type="match status" value="1"/>
</dbReference>
<evidence type="ECO:0000256" key="4">
    <source>
        <dbReference type="ARBA" id="ARBA00022833"/>
    </source>
</evidence>
<dbReference type="GO" id="GO:0005737">
    <property type="term" value="C:cytoplasm"/>
    <property type="evidence" value="ECO:0007669"/>
    <property type="project" value="TreeGrafter"/>
</dbReference>
<dbReference type="EMBL" id="FOOQ01000005">
    <property type="protein sequence ID" value="SFG87306.1"/>
    <property type="molecule type" value="Genomic_DNA"/>
</dbReference>
<evidence type="ECO:0000256" key="5">
    <source>
        <dbReference type="ARBA" id="ARBA00023002"/>
    </source>
</evidence>
<dbReference type="PANTHER" id="PTHR42940:SF7">
    <property type="entry name" value="ALCOHOL DEHYDROGENASE-LIKE N-TERMINAL DOMAIN-CONTAINING PROTEIN"/>
    <property type="match status" value="1"/>
</dbReference>
<dbReference type="Pfam" id="PF08240">
    <property type="entry name" value="ADH_N"/>
    <property type="match status" value="1"/>
</dbReference>
<keyword evidence="10" id="KW-1185">Reference proteome</keyword>
<keyword evidence="5" id="KW-0560">Oxidoreductase</keyword>
<dbReference type="SUPFAM" id="SSF51735">
    <property type="entry name" value="NAD(P)-binding Rossmann-fold domains"/>
    <property type="match status" value="1"/>
</dbReference>
<keyword evidence="3 7" id="KW-0479">Metal-binding</keyword>
<reference evidence="10" key="1">
    <citation type="submission" date="2016-10" db="EMBL/GenBank/DDBJ databases">
        <authorList>
            <person name="Varghese N."/>
            <person name="Submissions S."/>
        </authorList>
    </citation>
    <scope>NUCLEOTIDE SEQUENCE [LARGE SCALE GENOMIC DNA]</scope>
    <source>
        <strain evidence="10">CGMCC 1.7739</strain>
    </source>
</reference>
<evidence type="ECO:0000256" key="2">
    <source>
        <dbReference type="ARBA" id="ARBA00008072"/>
    </source>
</evidence>
<dbReference type="CDD" id="cd08296">
    <property type="entry name" value="CAD_like"/>
    <property type="match status" value="1"/>
</dbReference>
<dbReference type="GO" id="GO:0043168">
    <property type="term" value="F:anion binding"/>
    <property type="evidence" value="ECO:0007669"/>
    <property type="project" value="UniProtKB-ARBA"/>
</dbReference>
<dbReference type="InterPro" id="IPR002328">
    <property type="entry name" value="ADH_Zn_CS"/>
</dbReference>
<dbReference type="SMART" id="SM00829">
    <property type="entry name" value="PKS_ER"/>
    <property type="match status" value="1"/>
</dbReference>
<dbReference type="GO" id="GO:0004022">
    <property type="term" value="F:alcohol dehydrogenase (NAD+) activity"/>
    <property type="evidence" value="ECO:0007669"/>
    <property type="project" value="TreeGrafter"/>
</dbReference>
<dbReference type="GO" id="GO:0044281">
    <property type="term" value="P:small molecule metabolic process"/>
    <property type="evidence" value="ECO:0007669"/>
    <property type="project" value="UniProtKB-ARBA"/>
</dbReference>
<protein>
    <submittedName>
        <fullName evidence="9">NADPH2:quinone reductase</fullName>
    </submittedName>
</protein>
<name>A0A1I2VII8_9EURY</name>
<comment type="similarity">
    <text evidence="2 7">Belongs to the zinc-containing alcohol dehydrogenase family.</text>
</comment>